<evidence type="ECO:0000313" key="3">
    <source>
        <dbReference type="Proteomes" id="UP000537131"/>
    </source>
</evidence>
<accession>A0A7Y0HR77</accession>
<comment type="caution">
    <text evidence="2">The sequence shown here is derived from an EMBL/GenBank/DDBJ whole genome shotgun (WGS) entry which is preliminary data.</text>
</comment>
<dbReference type="CDD" id="cd00093">
    <property type="entry name" value="HTH_XRE"/>
    <property type="match status" value="1"/>
</dbReference>
<dbReference type="PROSITE" id="PS50943">
    <property type="entry name" value="HTH_CROC1"/>
    <property type="match status" value="1"/>
</dbReference>
<sequence>MLSPEKLKFLRLLHSISQTELGKEMDGISKNYISMVENRKTKYTDEWEQKYIKAVYTIAARKKNEKNIEQVEEMAQEIKTKKSK</sequence>
<dbReference type="RefSeq" id="WP_169300114.1">
    <property type="nucleotide sequence ID" value="NZ_JABBNI010000065.1"/>
</dbReference>
<organism evidence="2 3">
    <name type="scientific">Clostridium muellerianum</name>
    <dbReference type="NCBI Taxonomy" id="2716538"/>
    <lineage>
        <taxon>Bacteria</taxon>
        <taxon>Bacillati</taxon>
        <taxon>Bacillota</taxon>
        <taxon>Clostridia</taxon>
        <taxon>Eubacteriales</taxon>
        <taxon>Clostridiaceae</taxon>
        <taxon>Clostridium</taxon>
    </lineage>
</organism>
<feature type="domain" description="HTH cro/C1-type" evidence="1">
    <location>
        <begin position="7"/>
        <end position="42"/>
    </location>
</feature>
<protein>
    <submittedName>
        <fullName evidence="2">Helix-turn-helix transcriptional regulator</fullName>
    </submittedName>
</protein>
<dbReference type="EMBL" id="JABBNI010000065">
    <property type="protein sequence ID" value="NMM65537.1"/>
    <property type="molecule type" value="Genomic_DNA"/>
</dbReference>
<dbReference type="Proteomes" id="UP000537131">
    <property type="component" value="Unassembled WGS sequence"/>
</dbReference>
<gene>
    <name evidence="2" type="ORF">HBE96_23450</name>
</gene>
<evidence type="ECO:0000259" key="1">
    <source>
        <dbReference type="PROSITE" id="PS50943"/>
    </source>
</evidence>
<proteinExistence type="predicted"/>
<name>A0A7Y0HR77_9CLOT</name>
<dbReference type="InterPro" id="IPR001387">
    <property type="entry name" value="Cro/C1-type_HTH"/>
</dbReference>
<dbReference type="SUPFAM" id="SSF47413">
    <property type="entry name" value="lambda repressor-like DNA-binding domains"/>
    <property type="match status" value="1"/>
</dbReference>
<dbReference type="GO" id="GO:0003677">
    <property type="term" value="F:DNA binding"/>
    <property type="evidence" value="ECO:0007669"/>
    <property type="project" value="InterPro"/>
</dbReference>
<keyword evidence="3" id="KW-1185">Reference proteome</keyword>
<evidence type="ECO:0000313" key="2">
    <source>
        <dbReference type="EMBL" id="NMM65537.1"/>
    </source>
</evidence>
<dbReference type="Pfam" id="PF01381">
    <property type="entry name" value="HTH_3"/>
    <property type="match status" value="1"/>
</dbReference>
<dbReference type="Gene3D" id="1.10.260.40">
    <property type="entry name" value="lambda repressor-like DNA-binding domains"/>
    <property type="match status" value="1"/>
</dbReference>
<reference evidence="2 3" key="1">
    <citation type="submission" date="2020-06" db="EMBL/GenBank/DDBJ databases">
        <title>Complete Genome Sequence of Clostridium muelleri sp. nov. P21T, an Acid-Alcohol Producing Acetogen Isolated from Old Hay.</title>
        <authorList>
            <person name="Duncan K.E."/>
            <person name="Tanner R.S."/>
        </authorList>
    </citation>
    <scope>NUCLEOTIDE SEQUENCE [LARGE SCALE GENOMIC DNA]</scope>
    <source>
        <strain evidence="2 3">P21</strain>
    </source>
</reference>
<dbReference type="InterPro" id="IPR010982">
    <property type="entry name" value="Lambda_DNA-bd_dom_sf"/>
</dbReference>
<dbReference type="AlphaFoldDB" id="A0A7Y0HR77"/>